<proteinExistence type="predicted"/>
<dbReference type="Proteomes" id="UP001208771">
    <property type="component" value="Unassembled WGS sequence"/>
</dbReference>
<comment type="caution">
    <text evidence="1">The sequence shown here is derived from an EMBL/GenBank/DDBJ whole genome shotgun (WGS) entry which is preliminary data.</text>
</comment>
<keyword evidence="2" id="KW-1185">Reference proteome</keyword>
<accession>A0AAE3N0E9</accession>
<gene>
    <name evidence="1" type="ORF">NOF55_11085</name>
</gene>
<sequence>MTVVTGMLTATAVLYDSNSKADGVAATKPPVTTARYYDYTQMGYVSQQ</sequence>
<dbReference type="AlphaFoldDB" id="A0AAE3N0E9"/>
<protein>
    <submittedName>
        <fullName evidence="1">Uncharacterized protein</fullName>
    </submittedName>
</protein>
<name>A0AAE3N0E9_9HYPH</name>
<evidence type="ECO:0000313" key="2">
    <source>
        <dbReference type="Proteomes" id="UP001208771"/>
    </source>
</evidence>
<organism evidence="1 2">
    <name type="scientific">Ectorhizobium quercum</name>
    <dbReference type="NCBI Taxonomy" id="2965071"/>
    <lineage>
        <taxon>Bacteria</taxon>
        <taxon>Pseudomonadati</taxon>
        <taxon>Pseudomonadota</taxon>
        <taxon>Alphaproteobacteria</taxon>
        <taxon>Hyphomicrobiales</taxon>
        <taxon>Rhizobiaceae</taxon>
        <taxon>Ectorhizobium</taxon>
    </lineage>
</organism>
<reference evidence="1" key="1">
    <citation type="submission" date="2022-07" db="EMBL/GenBank/DDBJ databases">
        <title>Ectorhizobium quercum gen.nov., sp. nov.</title>
        <authorList>
            <person name="Ma T."/>
            <person name="Li Y."/>
        </authorList>
    </citation>
    <scope>NUCLEOTIDE SEQUENCE</scope>
    <source>
        <strain evidence="1">BDR2-2</strain>
    </source>
</reference>
<evidence type="ECO:0000313" key="1">
    <source>
        <dbReference type="EMBL" id="MCX8997647.1"/>
    </source>
</evidence>
<dbReference type="EMBL" id="JANFPI010000003">
    <property type="protein sequence ID" value="MCX8997647.1"/>
    <property type="molecule type" value="Genomic_DNA"/>
</dbReference>
<dbReference type="RefSeq" id="WP_306411428.1">
    <property type="nucleotide sequence ID" value="NZ_JANFPI010000003.1"/>
</dbReference>